<sequence>MCGDVDDPLVHEVIVVRVGDHNGAVGGGAFRHQDGGARFSGGGQEKKKEQRQGEGPDFSEHGNPP</sequence>
<dbReference type="EMBL" id="VSSQ01014811">
    <property type="protein sequence ID" value="MPM54461.1"/>
    <property type="molecule type" value="Genomic_DNA"/>
</dbReference>
<accession>A0A645AQ55</accession>
<reference evidence="2" key="1">
    <citation type="submission" date="2019-08" db="EMBL/GenBank/DDBJ databases">
        <authorList>
            <person name="Kucharzyk K."/>
            <person name="Murdoch R.W."/>
            <person name="Higgins S."/>
            <person name="Loffler F."/>
        </authorList>
    </citation>
    <scope>NUCLEOTIDE SEQUENCE</scope>
</reference>
<comment type="caution">
    <text evidence="2">The sequence shown here is derived from an EMBL/GenBank/DDBJ whole genome shotgun (WGS) entry which is preliminary data.</text>
</comment>
<proteinExistence type="predicted"/>
<evidence type="ECO:0000313" key="2">
    <source>
        <dbReference type="EMBL" id="MPM54461.1"/>
    </source>
</evidence>
<organism evidence="2">
    <name type="scientific">bioreactor metagenome</name>
    <dbReference type="NCBI Taxonomy" id="1076179"/>
    <lineage>
        <taxon>unclassified sequences</taxon>
        <taxon>metagenomes</taxon>
        <taxon>ecological metagenomes</taxon>
    </lineage>
</organism>
<feature type="compositionally biased region" description="Basic and acidic residues" evidence="1">
    <location>
        <begin position="44"/>
        <end position="65"/>
    </location>
</feature>
<dbReference type="AlphaFoldDB" id="A0A645AQ55"/>
<name>A0A645AQ55_9ZZZZ</name>
<evidence type="ECO:0000256" key="1">
    <source>
        <dbReference type="SAM" id="MobiDB-lite"/>
    </source>
</evidence>
<protein>
    <submittedName>
        <fullName evidence="2">Uncharacterized protein</fullName>
    </submittedName>
</protein>
<gene>
    <name evidence="2" type="ORF">SDC9_101239</name>
</gene>
<feature type="region of interest" description="Disordered" evidence="1">
    <location>
        <begin position="21"/>
        <end position="65"/>
    </location>
</feature>